<keyword evidence="2" id="KW-0238">DNA-binding</keyword>
<feature type="region of interest" description="Disordered" evidence="3">
    <location>
        <begin position="1"/>
        <end position="49"/>
    </location>
</feature>
<feature type="compositionally biased region" description="Polar residues" evidence="3">
    <location>
        <begin position="39"/>
        <end position="49"/>
    </location>
</feature>
<dbReference type="GO" id="GO:0005634">
    <property type="term" value="C:nucleus"/>
    <property type="evidence" value="ECO:0007669"/>
    <property type="project" value="TreeGrafter"/>
</dbReference>
<sequence>MEGEAQSAFGMSDDEYQDDHSPDSGPTMLMVGGIDGSDPHNSTQRKQWTQYEDETVRRLVHLHGTRSWTMVAQQLPGRTGKQCRERWHNHLDHDIRKDAWSVEEDRMLVELHAKFGNKWADIAKYLPGRTDNAVKNHWNSALRRGKNVEHLLVDGKIPTAFPDGIPPIPGGALGTPTSIEAAKINNLLRTNPQSSLAQLIDFPVVEGTAPRTEHAQGGLDALLAMLRAKTAADLLDATSRLQAVIGSAPFDENEDESESAPVETVTRVPQPIHPQPHHLQQQYQPQHHLQHQQQLQQLQQQQQQHLVLQQQQQQQQQQLQQHLHPHQRHIVSPQAHHLHPPQQHHDLHPQQLHIHAPQQQHLLPQQQQHLHAHLQPTQLHHLQSPQQHHLQSPDQHHLHLQQQHQLHLQQQHLHQQQQHHQRRGGHGEAESSSAAYAASLIEHGGAVSEDLTPSALGLQVADLLTPKTSADLGLSGYAIVQPIAQKRQKIGMPVMAPPPAPSVSLSSSGLRRKRPVGATDLNLVQTVVGAGASTPGSAVRSGGLPTSTSFADCLESPAMFSQFAAQMSPKVGEQFGLTPNAMFEFLTTDDMIDQITQIGP</sequence>
<accession>A0AB34IAM3</accession>
<dbReference type="InterPro" id="IPR001005">
    <property type="entry name" value="SANT/Myb"/>
</dbReference>
<dbReference type="InterPro" id="IPR017930">
    <property type="entry name" value="Myb_dom"/>
</dbReference>
<dbReference type="FunFam" id="1.10.10.60:FF:000010">
    <property type="entry name" value="Transcriptional activator Myb isoform A"/>
    <property type="match status" value="1"/>
</dbReference>
<feature type="domain" description="Myb-like" evidence="4">
    <location>
        <begin position="40"/>
        <end position="91"/>
    </location>
</feature>
<evidence type="ECO:0000256" key="1">
    <source>
        <dbReference type="ARBA" id="ARBA00022737"/>
    </source>
</evidence>
<evidence type="ECO:0000256" key="2">
    <source>
        <dbReference type="ARBA" id="ARBA00023125"/>
    </source>
</evidence>
<feature type="compositionally biased region" description="Low complexity" evidence="3">
    <location>
        <begin position="277"/>
        <end position="296"/>
    </location>
</feature>
<feature type="compositionally biased region" description="Low complexity" evidence="3">
    <location>
        <begin position="379"/>
        <end position="393"/>
    </location>
</feature>
<dbReference type="GO" id="GO:0000981">
    <property type="term" value="F:DNA-binding transcription factor activity, RNA polymerase II-specific"/>
    <property type="evidence" value="ECO:0007669"/>
    <property type="project" value="TreeGrafter"/>
</dbReference>
<dbReference type="SUPFAM" id="SSF46689">
    <property type="entry name" value="Homeodomain-like"/>
    <property type="match status" value="2"/>
</dbReference>
<evidence type="ECO:0000313" key="6">
    <source>
        <dbReference type="EMBL" id="KAL1495761.1"/>
    </source>
</evidence>
<dbReference type="PROSITE" id="PS50090">
    <property type="entry name" value="MYB_LIKE"/>
    <property type="match status" value="2"/>
</dbReference>
<gene>
    <name evidence="6" type="ORF">AB1Y20_016623</name>
</gene>
<proteinExistence type="predicted"/>
<dbReference type="PANTHER" id="PTHR45614">
    <property type="entry name" value="MYB PROTEIN-RELATED"/>
    <property type="match status" value="1"/>
</dbReference>
<evidence type="ECO:0000259" key="5">
    <source>
        <dbReference type="PROSITE" id="PS51294"/>
    </source>
</evidence>
<feature type="domain" description="HTH myb-type" evidence="5">
    <location>
        <begin position="40"/>
        <end position="91"/>
    </location>
</feature>
<name>A0AB34IAM3_PRYPA</name>
<comment type="caution">
    <text evidence="6">The sequence shown here is derived from an EMBL/GenBank/DDBJ whole genome shotgun (WGS) entry which is preliminary data.</text>
</comment>
<reference evidence="6 7" key="1">
    <citation type="journal article" date="2024" name="Science">
        <title>Giant polyketide synthase enzymes in the biosynthesis of giant marine polyether toxins.</title>
        <authorList>
            <person name="Fallon T.R."/>
            <person name="Shende V.V."/>
            <person name="Wierzbicki I.H."/>
            <person name="Pendleton A.L."/>
            <person name="Watervoot N.F."/>
            <person name="Auber R.P."/>
            <person name="Gonzalez D.J."/>
            <person name="Wisecaver J.H."/>
            <person name="Moore B.S."/>
        </authorList>
    </citation>
    <scope>NUCLEOTIDE SEQUENCE [LARGE SCALE GENOMIC DNA]</scope>
    <source>
        <strain evidence="6 7">12B1</strain>
    </source>
</reference>
<dbReference type="Pfam" id="PF00249">
    <property type="entry name" value="Myb_DNA-binding"/>
    <property type="match status" value="2"/>
</dbReference>
<dbReference type="EMBL" id="JBGBPQ010000031">
    <property type="protein sequence ID" value="KAL1495761.1"/>
    <property type="molecule type" value="Genomic_DNA"/>
</dbReference>
<dbReference type="CDD" id="cd00167">
    <property type="entry name" value="SANT"/>
    <property type="match status" value="2"/>
</dbReference>
<dbReference type="InterPro" id="IPR009057">
    <property type="entry name" value="Homeodomain-like_sf"/>
</dbReference>
<dbReference type="AlphaFoldDB" id="A0AB34IAM3"/>
<evidence type="ECO:0000256" key="3">
    <source>
        <dbReference type="SAM" id="MobiDB-lite"/>
    </source>
</evidence>
<feature type="region of interest" description="Disordered" evidence="3">
    <location>
        <begin position="379"/>
        <end position="433"/>
    </location>
</feature>
<keyword evidence="1" id="KW-0677">Repeat</keyword>
<dbReference type="PANTHER" id="PTHR45614:SF232">
    <property type="entry name" value="TRANSCRIPTION FACTOR MYB3R-2"/>
    <property type="match status" value="1"/>
</dbReference>
<evidence type="ECO:0000259" key="4">
    <source>
        <dbReference type="PROSITE" id="PS50090"/>
    </source>
</evidence>
<dbReference type="GO" id="GO:0000978">
    <property type="term" value="F:RNA polymerase II cis-regulatory region sequence-specific DNA binding"/>
    <property type="evidence" value="ECO:0007669"/>
    <property type="project" value="TreeGrafter"/>
</dbReference>
<dbReference type="PROSITE" id="PS51294">
    <property type="entry name" value="HTH_MYB"/>
    <property type="match status" value="2"/>
</dbReference>
<evidence type="ECO:0000313" key="7">
    <source>
        <dbReference type="Proteomes" id="UP001515480"/>
    </source>
</evidence>
<feature type="region of interest" description="Disordered" evidence="3">
    <location>
        <begin position="248"/>
        <end position="296"/>
    </location>
</feature>
<protein>
    <submittedName>
        <fullName evidence="6">Uncharacterized protein</fullName>
    </submittedName>
</protein>
<keyword evidence="7" id="KW-1185">Reference proteome</keyword>
<feature type="compositionally biased region" description="Low complexity" evidence="3">
    <location>
        <begin position="400"/>
        <end position="416"/>
    </location>
</feature>
<feature type="domain" description="Myb-like" evidence="4">
    <location>
        <begin position="92"/>
        <end position="142"/>
    </location>
</feature>
<organism evidence="6 7">
    <name type="scientific">Prymnesium parvum</name>
    <name type="common">Toxic golden alga</name>
    <dbReference type="NCBI Taxonomy" id="97485"/>
    <lineage>
        <taxon>Eukaryota</taxon>
        <taxon>Haptista</taxon>
        <taxon>Haptophyta</taxon>
        <taxon>Prymnesiophyceae</taxon>
        <taxon>Prymnesiales</taxon>
        <taxon>Prymnesiaceae</taxon>
        <taxon>Prymnesium</taxon>
    </lineage>
</organism>
<dbReference type="SMART" id="SM00717">
    <property type="entry name" value="SANT"/>
    <property type="match status" value="2"/>
</dbReference>
<dbReference type="Proteomes" id="UP001515480">
    <property type="component" value="Unassembled WGS sequence"/>
</dbReference>
<dbReference type="InterPro" id="IPR050560">
    <property type="entry name" value="MYB_TF"/>
</dbReference>
<dbReference type="Gene3D" id="1.10.10.60">
    <property type="entry name" value="Homeodomain-like"/>
    <property type="match status" value="2"/>
</dbReference>
<feature type="domain" description="HTH myb-type" evidence="5">
    <location>
        <begin position="92"/>
        <end position="146"/>
    </location>
</feature>